<dbReference type="PANTHER" id="PTHR30543:SF21">
    <property type="entry name" value="NAD(P)H-DEPENDENT FMN REDUCTASE LOT6"/>
    <property type="match status" value="1"/>
</dbReference>
<dbReference type="GO" id="GO:0005829">
    <property type="term" value="C:cytosol"/>
    <property type="evidence" value="ECO:0007669"/>
    <property type="project" value="TreeGrafter"/>
</dbReference>
<dbReference type="InterPro" id="IPR050712">
    <property type="entry name" value="NAD(P)H-dep_reductase"/>
</dbReference>
<comment type="caution">
    <text evidence="2">The sequence shown here is derived from an EMBL/GenBank/DDBJ whole genome shotgun (WGS) entry which is preliminary data.</text>
</comment>
<evidence type="ECO:0000259" key="1">
    <source>
        <dbReference type="Pfam" id="PF03358"/>
    </source>
</evidence>
<dbReference type="GO" id="GO:0010181">
    <property type="term" value="F:FMN binding"/>
    <property type="evidence" value="ECO:0007669"/>
    <property type="project" value="TreeGrafter"/>
</dbReference>
<proteinExistence type="predicted"/>
<organism evidence="2 3">
    <name type="scientific">Pararhodobacter marinus</name>
    <dbReference type="NCBI Taxonomy" id="2184063"/>
    <lineage>
        <taxon>Bacteria</taxon>
        <taxon>Pseudomonadati</taxon>
        <taxon>Pseudomonadota</taxon>
        <taxon>Alphaproteobacteria</taxon>
        <taxon>Rhodobacterales</taxon>
        <taxon>Paracoccaceae</taxon>
        <taxon>Pararhodobacter</taxon>
    </lineage>
</organism>
<gene>
    <name evidence="2" type="ORF">C4N9_21385</name>
</gene>
<dbReference type="GO" id="GO:0016491">
    <property type="term" value="F:oxidoreductase activity"/>
    <property type="evidence" value="ECO:0007669"/>
    <property type="project" value="InterPro"/>
</dbReference>
<feature type="domain" description="NADPH-dependent FMN reductase-like" evidence="1">
    <location>
        <begin position="6"/>
        <end position="146"/>
    </location>
</feature>
<keyword evidence="3" id="KW-1185">Reference proteome</keyword>
<dbReference type="AlphaFoldDB" id="A0A2U2C3T5"/>
<dbReference type="Pfam" id="PF03358">
    <property type="entry name" value="FMN_red"/>
    <property type="match status" value="1"/>
</dbReference>
<accession>A0A2U2C3T5</accession>
<dbReference type="Gene3D" id="3.40.50.360">
    <property type="match status" value="1"/>
</dbReference>
<evidence type="ECO:0000313" key="2">
    <source>
        <dbReference type="EMBL" id="PWE26545.1"/>
    </source>
</evidence>
<dbReference type="OrthoDB" id="9812295at2"/>
<dbReference type="Proteomes" id="UP000244940">
    <property type="component" value="Unassembled WGS sequence"/>
</dbReference>
<dbReference type="InterPro" id="IPR029039">
    <property type="entry name" value="Flavoprotein-like_sf"/>
</dbReference>
<dbReference type="PANTHER" id="PTHR30543">
    <property type="entry name" value="CHROMATE REDUCTASE"/>
    <property type="match status" value="1"/>
</dbReference>
<protein>
    <submittedName>
        <fullName evidence="2">NADPH-dependent FMN reductase</fullName>
    </submittedName>
</protein>
<dbReference type="InterPro" id="IPR005025">
    <property type="entry name" value="FMN_Rdtase-like_dom"/>
</dbReference>
<dbReference type="RefSeq" id="WP_109535378.1">
    <property type="nucleotide sequence ID" value="NZ_QEYD01000019.1"/>
</dbReference>
<evidence type="ECO:0000313" key="3">
    <source>
        <dbReference type="Proteomes" id="UP000244940"/>
    </source>
</evidence>
<dbReference type="SUPFAM" id="SSF52218">
    <property type="entry name" value="Flavoproteins"/>
    <property type="match status" value="1"/>
</dbReference>
<reference evidence="2 3" key="1">
    <citation type="submission" date="2018-05" db="EMBL/GenBank/DDBJ databases">
        <title>Pararhodobacter marina sp. nov., isolated from deep-sea water of the Indian Ocean.</title>
        <authorList>
            <person name="Lai Q.Sr."/>
            <person name="Liu X."/>
            <person name="Shao Z."/>
        </authorList>
    </citation>
    <scope>NUCLEOTIDE SEQUENCE [LARGE SCALE GENOMIC DNA]</scope>
    <source>
        <strain evidence="2 3">CIC4N-9</strain>
    </source>
</reference>
<sequence length="180" mass="19346">MSDLTLAGLCGSLRADSLNRKLMNEAARAFGGRFTEGSLRLPLFDEDLEAQGIPPEVTALGAVIEAADAVLFACPEYNKAPPGVVKNALDWLSRLKPNPLAGKPVAIVTAAGGRAGGERSQNVLRWMLVPHRVEPLSWPEVLVGNASGEFDEAGRLVAERYAKQVATLMDRLREQAGSRR</sequence>
<name>A0A2U2C3T5_9RHOB</name>
<dbReference type="EMBL" id="QEYD01000019">
    <property type="protein sequence ID" value="PWE26545.1"/>
    <property type="molecule type" value="Genomic_DNA"/>
</dbReference>
<dbReference type="GeneID" id="94367452"/>